<name>X6P3V9_RETFI</name>
<evidence type="ECO:0000313" key="5">
    <source>
        <dbReference type="Proteomes" id="UP000023152"/>
    </source>
</evidence>
<organism evidence="4 5">
    <name type="scientific">Reticulomyxa filosa</name>
    <dbReference type="NCBI Taxonomy" id="46433"/>
    <lineage>
        <taxon>Eukaryota</taxon>
        <taxon>Sar</taxon>
        <taxon>Rhizaria</taxon>
        <taxon>Retaria</taxon>
        <taxon>Foraminifera</taxon>
        <taxon>Monothalamids</taxon>
        <taxon>Reticulomyxidae</taxon>
        <taxon>Reticulomyxa</taxon>
    </lineage>
</organism>
<feature type="transmembrane region" description="Helical" evidence="2">
    <location>
        <begin position="598"/>
        <end position="617"/>
    </location>
</feature>
<evidence type="ECO:0000313" key="4">
    <source>
        <dbReference type="EMBL" id="ETO33235.1"/>
    </source>
</evidence>
<evidence type="ECO:0000259" key="3">
    <source>
        <dbReference type="Pfam" id="PF00566"/>
    </source>
</evidence>
<evidence type="ECO:0000256" key="2">
    <source>
        <dbReference type="SAM" id="Phobius"/>
    </source>
</evidence>
<dbReference type="OrthoDB" id="10249775at2759"/>
<feature type="region of interest" description="Disordered" evidence="1">
    <location>
        <begin position="168"/>
        <end position="197"/>
    </location>
</feature>
<dbReference type="OMA" id="NDIMEVY"/>
<evidence type="ECO:0000256" key="1">
    <source>
        <dbReference type="SAM" id="MobiDB-lite"/>
    </source>
</evidence>
<feature type="compositionally biased region" description="Acidic residues" evidence="1">
    <location>
        <begin position="177"/>
        <end position="187"/>
    </location>
</feature>
<dbReference type="AlphaFoldDB" id="X6P3V9"/>
<dbReference type="PANTHER" id="PTHR16110">
    <property type="entry name" value="TBC1 DOMAIN FAMILY MEMBER 19"/>
    <property type="match status" value="1"/>
</dbReference>
<feature type="transmembrane region" description="Helical" evidence="2">
    <location>
        <begin position="488"/>
        <end position="511"/>
    </location>
</feature>
<dbReference type="Proteomes" id="UP000023152">
    <property type="component" value="Unassembled WGS sequence"/>
</dbReference>
<comment type="caution">
    <text evidence="4">The sequence shown here is derived from an EMBL/GenBank/DDBJ whole genome shotgun (WGS) entry which is preliminary data.</text>
</comment>
<dbReference type="InterPro" id="IPR035969">
    <property type="entry name" value="Rab-GAP_TBC_sf"/>
</dbReference>
<accession>X6P3V9</accession>
<sequence length="655" mass="75954">MCITLGEKKNASRNSMVSAISTLYLWTHVLTQQKTSRLPVSAKNQQNKPCQTFVLKINNQKEFLSTDVSHDESEELLQKRILDWLISNNKLSTFKNQICQYFLKNEKVRQINNGCFQVGGDPSVDITAKNKQISVFESINAAKKEWDTRLRDQLCTLCQQENRPLIVKDSTTKTDLEGDETENDESNDGSQCNENNCDESIKEMSTKNAKPIQYLRYVYTSEDVLDALANIASSNTGTAATGWGLIKLDLRTSNLQELRRRFKELHPRNKHLGADNELHFNEGGSIFCKKNFYFLKIFIRLFNFLKKNFSKKKSSSNKEKNIWKLHILYNYENTANSVDEWDIITDRLYRLDVEHALDHYDYFPFEDFLNDLILTFSRDPLVPFKTSIPVSNTPLPSTFLPSEQKDSSTLTLLTIHDPESPCTFKKIFLAADENICLHNNNNDNAADSIEQWLSVIREKIMSPKFVPPCHVIPFHQQKKMTLNLIKKIGVCLFLVYFLQILLATPLCYLFPQCKDAYFFFRELYCRYFCRLSCISSEKDSIIYLSKSFETLAQYCYPKAFYHCVEIGVHPLSIVFPWIFVAFSGYLQINETLYLWDRILSYDSLELLSILSAAIFGFRQKDILKATNEQQIYVLFADIRGLKVIPILQHFLFSNH</sequence>
<protein>
    <recommendedName>
        <fullName evidence="3">Rab-GAP TBC domain-containing protein</fullName>
    </recommendedName>
</protein>
<gene>
    <name evidence="4" type="ORF">RFI_03872</name>
</gene>
<feature type="transmembrane region" description="Helical" evidence="2">
    <location>
        <begin position="566"/>
        <end position="586"/>
    </location>
</feature>
<proteinExistence type="predicted"/>
<dbReference type="EMBL" id="ASPP01003565">
    <property type="protein sequence ID" value="ETO33235.1"/>
    <property type="molecule type" value="Genomic_DNA"/>
</dbReference>
<dbReference type="InterPro" id="IPR042507">
    <property type="entry name" value="TBC1D19"/>
</dbReference>
<feature type="domain" description="Rab-GAP TBC" evidence="3">
    <location>
        <begin position="502"/>
        <end position="623"/>
    </location>
</feature>
<keyword evidence="2" id="KW-0472">Membrane</keyword>
<keyword evidence="2" id="KW-0812">Transmembrane</keyword>
<keyword evidence="5" id="KW-1185">Reference proteome</keyword>
<dbReference type="Pfam" id="PF00566">
    <property type="entry name" value="RabGAP-TBC"/>
    <property type="match status" value="1"/>
</dbReference>
<reference evidence="4 5" key="1">
    <citation type="journal article" date="2013" name="Curr. Biol.">
        <title>The Genome of the Foraminiferan Reticulomyxa filosa.</title>
        <authorList>
            <person name="Glockner G."/>
            <person name="Hulsmann N."/>
            <person name="Schleicher M."/>
            <person name="Noegel A.A."/>
            <person name="Eichinger L."/>
            <person name="Gallinger C."/>
            <person name="Pawlowski J."/>
            <person name="Sierra R."/>
            <person name="Euteneuer U."/>
            <person name="Pillet L."/>
            <person name="Moustafa A."/>
            <person name="Platzer M."/>
            <person name="Groth M."/>
            <person name="Szafranski K."/>
            <person name="Schliwa M."/>
        </authorList>
    </citation>
    <scope>NUCLEOTIDE SEQUENCE [LARGE SCALE GENOMIC DNA]</scope>
</reference>
<dbReference type="InterPro" id="IPR000195">
    <property type="entry name" value="Rab-GAP-TBC_dom"/>
</dbReference>
<dbReference type="SUPFAM" id="SSF47923">
    <property type="entry name" value="Ypt/Rab-GAP domain of gyp1p"/>
    <property type="match status" value="1"/>
</dbReference>
<dbReference type="PANTHER" id="PTHR16110:SF1">
    <property type="entry name" value="TBC1 DOMAIN FAMILY MEMBER 19"/>
    <property type="match status" value="1"/>
</dbReference>
<dbReference type="Gene3D" id="1.10.472.80">
    <property type="entry name" value="Ypt/Rab-GAP domain of gyp1p, domain 3"/>
    <property type="match status" value="1"/>
</dbReference>
<keyword evidence="2" id="KW-1133">Transmembrane helix</keyword>